<keyword evidence="4" id="KW-1185">Reference proteome</keyword>
<evidence type="ECO:0000259" key="2">
    <source>
        <dbReference type="PROSITE" id="PS50097"/>
    </source>
</evidence>
<feature type="compositionally biased region" description="Polar residues" evidence="1">
    <location>
        <begin position="228"/>
        <end position="238"/>
    </location>
</feature>
<evidence type="ECO:0000313" key="4">
    <source>
        <dbReference type="Proteomes" id="UP000283269"/>
    </source>
</evidence>
<dbReference type="EMBL" id="NHYD01003413">
    <property type="protein sequence ID" value="PPQ78589.1"/>
    <property type="molecule type" value="Genomic_DNA"/>
</dbReference>
<dbReference type="Gene3D" id="3.30.710.10">
    <property type="entry name" value="Potassium Channel Kv1.1, Chain A"/>
    <property type="match status" value="1"/>
</dbReference>
<dbReference type="Pfam" id="PF00651">
    <property type="entry name" value="BTB"/>
    <property type="match status" value="1"/>
</dbReference>
<reference evidence="3 4" key="1">
    <citation type="journal article" date="2018" name="Evol. Lett.">
        <title>Horizontal gene cluster transfer increased hallucinogenic mushroom diversity.</title>
        <authorList>
            <person name="Reynolds H.T."/>
            <person name="Vijayakumar V."/>
            <person name="Gluck-Thaler E."/>
            <person name="Korotkin H.B."/>
            <person name="Matheny P.B."/>
            <person name="Slot J.C."/>
        </authorList>
    </citation>
    <scope>NUCLEOTIDE SEQUENCE [LARGE SCALE GENOMIC DNA]</scope>
    <source>
        <strain evidence="3 4">2631</strain>
    </source>
</reference>
<feature type="region of interest" description="Disordered" evidence="1">
    <location>
        <begin position="223"/>
        <end position="245"/>
    </location>
</feature>
<accession>A0A409WJB7</accession>
<dbReference type="OrthoDB" id="9997739at2759"/>
<dbReference type="InterPro" id="IPR011333">
    <property type="entry name" value="SKP1/BTB/POZ_sf"/>
</dbReference>
<dbReference type="InterPro" id="IPR000210">
    <property type="entry name" value="BTB/POZ_dom"/>
</dbReference>
<dbReference type="PROSITE" id="PS50097">
    <property type="entry name" value="BTB"/>
    <property type="match status" value="1"/>
</dbReference>
<dbReference type="SUPFAM" id="SSF54695">
    <property type="entry name" value="POZ domain"/>
    <property type="match status" value="1"/>
</dbReference>
<proteinExistence type="predicted"/>
<evidence type="ECO:0000313" key="3">
    <source>
        <dbReference type="EMBL" id="PPQ78589.1"/>
    </source>
</evidence>
<name>A0A409WJB7_PSICY</name>
<sequence>MTTPFKQLQQHPEYYISGGDLHLLAGNIQYRVHSYFFERDSDYFKHKLNAPAPPNAPRPGSSDTNAIVIKNAGPTEFEKLLWVFYNPKYSLYEATSSEWITILKLACEYKFHEVKLLAIRGLEMGNLSIVKLIYVYELYEVDRSYLVPLYAVLCKREECPTEEETTILGIKTALLIFRLREMLRSQLGDGSKSPLPPNLDEDDITRAICASLGVNHSLGAKKTPPYGSGQNVNTQFPSQDDKVQVQVTGQLSDQTLTGPSN</sequence>
<comment type="caution">
    <text evidence="3">The sequence shown here is derived from an EMBL/GenBank/DDBJ whole genome shotgun (WGS) entry which is preliminary data.</text>
</comment>
<evidence type="ECO:0000256" key="1">
    <source>
        <dbReference type="SAM" id="MobiDB-lite"/>
    </source>
</evidence>
<protein>
    <recommendedName>
        <fullName evidence="2">BTB domain-containing protein</fullName>
    </recommendedName>
</protein>
<dbReference type="Proteomes" id="UP000283269">
    <property type="component" value="Unassembled WGS sequence"/>
</dbReference>
<gene>
    <name evidence="3" type="ORF">CVT25_010565</name>
</gene>
<organism evidence="3 4">
    <name type="scientific">Psilocybe cyanescens</name>
    <dbReference type="NCBI Taxonomy" id="93625"/>
    <lineage>
        <taxon>Eukaryota</taxon>
        <taxon>Fungi</taxon>
        <taxon>Dikarya</taxon>
        <taxon>Basidiomycota</taxon>
        <taxon>Agaricomycotina</taxon>
        <taxon>Agaricomycetes</taxon>
        <taxon>Agaricomycetidae</taxon>
        <taxon>Agaricales</taxon>
        <taxon>Agaricineae</taxon>
        <taxon>Strophariaceae</taxon>
        <taxon>Psilocybe</taxon>
    </lineage>
</organism>
<dbReference type="AlphaFoldDB" id="A0A409WJB7"/>
<feature type="domain" description="BTB" evidence="2">
    <location>
        <begin position="19"/>
        <end position="93"/>
    </location>
</feature>
<dbReference type="InParanoid" id="A0A409WJB7"/>